<keyword evidence="2" id="KW-0472">Membrane</keyword>
<comment type="caution">
    <text evidence="3">The sequence shown here is derived from an EMBL/GenBank/DDBJ whole genome shotgun (WGS) entry which is preliminary data.</text>
</comment>
<gene>
    <name evidence="3" type="ORF">G5C51_14695</name>
</gene>
<name>A0A6G4U1M9_9ACTN</name>
<protein>
    <recommendedName>
        <fullName evidence="5">Secreted protein</fullName>
    </recommendedName>
</protein>
<feature type="compositionally biased region" description="Acidic residues" evidence="1">
    <location>
        <begin position="268"/>
        <end position="283"/>
    </location>
</feature>
<evidence type="ECO:0000256" key="2">
    <source>
        <dbReference type="SAM" id="Phobius"/>
    </source>
</evidence>
<evidence type="ECO:0008006" key="5">
    <source>
        <dbReference type="Google" id="ProtNLM"/>
    </source>
</evidence>
<evidence type="ECO:0000313" key="4">
    <source>
        <dbReference type="Proteomes" id="UP000481583"/>
    </source>
</evidence>
<reference evidence="3 4" key="1">
    <citation type="submission" date="2020-02" db="EMBL/GenBank/DDBJ databases">
        <title>Whole-genome analyses of novel actinobacteria.</title>
        <authorList>
            <person name="Sahin N."/>
        </authorList>
    </citation>
    <scope>NUCLEOTIDE SEQUENCE [LARGE SCALE GENOMIC DNA]</scope>
    <source>
        <strain evidence="3 4">A7024</strain>
    </source>
</reference>
<feature type="transmembrane region" description="Helical" evidence="2">
    <location>
        <begin position="43"/>
        <end position="62"/>
    </location>
</feature>
<keyword evidence="2" id="KW-1133">Transmembrane helix</keyword>
<accession>A0A6G4U1M9</accession>
<proteinExistence type="predicted"/>
<dbReference type="Proteomes" id="UP000481583">
    <property type="component" value="Unassembled WGS sequence"/>
</dbReference>
<organism evidence="3 4">
    <name type="scientific">Streptomyces coryli</name>
    <dbReference type="NCBI Taxonomy" id="1128680"/>
    <lineage>
        <taxon>Bacteria</taxon>
        <taxon>Bacillati</taxon>
        <taxon>Actinomycetota</taxon>
        <taxon>Actinomycetes</taxon>
        <taxon>Kitasatosporales</taxon>
        <taxon>Streptomycetaceae</taxon>
        <taxon>Streptomyces</taxon>
    </lineage>
</organism>
<evidence type="ECO:0000313" key="3">
    <source>
        <dbReference type="EMBL" id="NGN65141.1"/>
    </source>
</evidence>
<evidence type="ECO:0000256" key="1">
    <source>
        <dbReference type="SAM" id="MobiDB-lite"/>
    </source>
</evidence>
<feature type="region of interest" description="Disordered" evidence="1">
    <location>
        <begin position="193"/>
        <end position="302"/>
    </location>
</feature>
<keyword evidence="4" id="KW-1185">Reference proteome</keyword>
<feature type="compositionally biased region" description="Acidic residues" evidence="1">
    <location>
        <begin position="235"/>
        <end position="245"/>
    </location>
</feature>
<feature type="transmembrane region" description="Helical" evidence="2">
    <location>
        <begin position="16"/>
        <end position="37"/>
    </location>
</feature>
<keyword evidence="2" id="KW-0812">Transmembrane</keyword>
<dbReference type="PROSITE" id="PS51257">
    <property type="entry name" value="PROKAR_LIPOPROTEIN"/>
    <property type="match status" value="1"/>
</dbReference>
<dbReference type="AlphaFoldDB" id="A0A6G4U1M9"/>
<dbReference type="EMBL" id="JAAKZV010000053">
    <property type="protein sequence ID" value="NGN65141.1"/>
    <property type="molecule type" value="Genomic_DNA"/>
</dbReference>
<sequence length="302" mass="32525">MPPRGRHRFSSPVRRLLPPLAVAVAALGCAAAAWLMTGSDARVLRWLVVGAAVAATAGAVLLRKWDRTASLRLAEAAGSRARAEIRHEEKVGELEDDLEDSRKVRAELEGRLRTRLAELGHLRSEHATLLRRYATAETDRADALEGRRRLAIEAAEPVRALPPAGADRNSTGAPTPATYLRASVALRHLADNASRQGRGQGQGHETAETNARGGSHFDYFGRKEAGPPAPRQPEENADREEDDGVGAETDLADVVGPEILAEVRAEAEEAEAADEADEPDEEPERPAVNPKISRVIDLQAAK</sequence>